<protein>
    <recommendedName>
        <fullName evidence="3">PD-(D/E)XK nuclease superfamily protein</fullName>
    </recommendedName>
</protein>
<evidence type="ECO:0000313" key="1">
    <source>
        <dbReference type="EMBL" id="CEJ73617.1"/>
    </source>
</evidence>
<dbReference type="RefSeq" id="WP_057544901.1">
    <property type="nucleotide sequence ID" value="NZ_CDNJ01000003.1"/>
</dbReference>
<name>A0ABM9RNK7_PARSO</name>
<dbReference type="EMBL" id="LN679998">
    <property type="protein sequence ID" value="CEJ73617.1"/>
    <property type="molecule type" value="Genomic_DNA"/>
</dbReference>
<dbReference type="GeneID" id="97537350"/>
<evidence type="ECO:0008006" key="3">
    <source>
        <dbReference type="Google" id="ProtNLM"/>
    </source>
</evidence>
<gene>
    <name evidence="1" type="ORF">ATCC9714_15051</name>
</gene>
<sequence length="372" mass="43002">MNIIKLLGIEYKEDIISNLIVGLINESKVFRNSFLRNIVKIECIQNINVKAHARVATSLGIPDIVVSVEGENTSTLVVIENKLKAEEGVNQTLRYSDEKCITELLANNRIFNNNNRHIETKFIFLTLIPEQIPTGNSFENITYKDILEKINIEIEDNTLNRIYKDFLIIMNEFYSGLEVNENDKLLECLNLNVDSEKIFIKFKNIIKGIKDIEGINVSDVGKIVGSGRVNFYTKIYKDSWLGEDTANLVDGNYKVTKNSYDIHIEPSFDVFNNKITLPLHYETRPYIPKNKLREKTNTEDYEEYINKRNLIKVLVHKKISEMNDERIKPYNGSNQIAYVKIDVDENTTVEDFKTLVKKYILILSEIIDSCLE</sequence>
<dbReference type="Proteomes" id="UP000032811">
    <property type="component" value="Chromosome 1"/>
</dbReference>
<reference evidence="1 2" key="1">
    <citation type="submission" date="2014-11" db="EMBL/GenBank/DDBJ databases">
        <authorList>
            <person name="Aslett M.A."/>
            <person name="De Silva N."/>
        </authorList>
    </citation>
    <scope>NUCLEOTIDE SEQUENCE [LARGE SCALE GENOMIC DNA]</scope>
    <source>
        <strain evidence="1 2">ATCC9714</strain>
    </source>
</reference>
<proteinExistence type="predicted"/>
<evidence type="ECO:0000313" key="2">
    <source>
        <dbReference type="Proteomes" id="UP000032811"/>
    </source>
</evidence>
<organism evidence="1 2">
    <name type="scientific">Paraclostridium sordellii</name>
    <name type="common">Clostridium sordellii</name>
    <dbReference type="NCBI Taxonomy" id="1505"/>
    <lineage>
        <taxon>Bacteria</taxon>
        <taxon>Bacillati</taxon>
        <taxon>Bacillota</taxon>
        <taxon>Clostridia</taxon>
        <taxon>Peptostreptococcales</taxon>
        <taxon>Peptostreptococcaceae</taxon>
        <taxon>Paraclostridium</taxon>
    </lineage>
</organism>
<accession>A0ABM9RNK7</accession>
<keyword evidence="2" id="KW-1185">Reference proteome</keyword>